<dbReference type="Pfam" id="PF00515">
    <property type="entry name" value="TPR_1"/>
    <property type="match status" value="1"/>
</dbReference>
<dbReference type="InterPro" id="IPR019734">
    <property type="entry name" value="TPR_rpt"/>
</dbReference>
<evidence type="ECO:0000256" key="3">
    <source>
        <dbReference type="PROSITE-ProRule" id="PRU00339"/>
    </source>
</evidence>
<dbReference type="PANTHER" id="PTHR12558">
    <property type="entry name" value="CELL DIVISION CYCLE 16,23,27"/>
    <property type="match status" value="1"/>
</dbReference>
<protein>
    <submittedName>
        <fullName evidence="5">Tetratricopeptide TPR_2 repeat protein</fullName>
    </submittedName>
</protein>
<dbReference type="HOGENOM" id="CLU_117533_0_0_10"/>
<dbReference type="SUPFAM" id="SSF48452">
    <property type="entry name" value="TPR-like"/>
    <property type="match status" value="1"/>
</dbReference>
<sequence length="214" mass="24637">MTDQTETTRYNLTRPIMHTNRHSFRLLISMMVFMLSGLAALGFSGCDPASNELKERQQAVWQNPEDPQAYIRLGNEYAKQQLYDKAVEAYENALSLNPQSGITVYPALGAAYFNRQQYTEALGYFKKSLEYSPEDSLRFYDIGNVYLHLQKCDLAIEAYLQAIENSTAFQEAHYNLAICYIRTGQKAKAQDIYAWLQEKNNYLAVSLERHLEND</sequence>
<feature type="repeat" description="TPR" evidence="3">
    <location>
        <begin position="102"/>
        <end position="135"/>
    </location>
</feature>
<keyword evidence="1" id="KW-0677">Repeat</keyword>
<feature type="repeat" description="TPR" evidence="3">
    <location>
        <begin position="67"/>
        <end position="100"/>
    </location>
</feature>
<proteinExistence type="predicted"/>
<dbReference type="SMART" id="SM00028">
    <property type="entry name" value="TPR"/>
    <property type="match status" value="4"/>
</dbReference>
<name>B3EMZ3_CHLPB</name>
<dbReference type="STRING" id="331678.Cphamn1_2073"/>
<dbReference type="PANTHER" id="PTHR12558:SF13">
    <property type="entry name" value="CELL DIVISION CYCLE PROTEIN 27 HOMOLOG"/>
    <property type="match status" value="1"/>
</dbReference>
<dbReference type="EMBL" id="CP001101">
    <property type="protein sequence ID" value="ACE04982.1"/>
    <property type="molecule type" value="Genomic_DNA"/>
</dbReference>
<dbReference type="Gene3D" id="1.25.40.10">
    <property type="entry name" value="Tetratricopeptide repeat domain"/>
    <property type="match status" value="2"/>
</dbReference>
<dbReference type="InterPro" id="IPR013105">
    <property type="entry name" value="TPR_2"/>
</dbReference>
<gene>
    <name evidence="5" type="ordered locus">Cphamn1_2073</name>
</gene>
<keyword evidence="2 3" id="KW-0802">TPR repeat</keyword>
<evidence type="ECO:0000256" key="4">
    <source>
        <dbReference type="SAM" id="Phobius"/>
    </source>
</evidence>
<accession>B3EMZ3</accession>
<dbReference type="PROSITE" id="PS50005">
    <property type="entry name" value="TPR"/>
    <property type="match status" value="2"/>
</dbReference>
<dbReference type="KEGG" id="cpb:Cphamn1_2073"/>
<dbReference type="Pfam" id="PF07719">
    <property type="entry name" value="TPR_2"/>
    <property type="match status" value="1"/>
</dbReference>
<evidence type="ECO:0000256" key="2">
    <source>
        <dbReference type="ARBA" id="ARBA00022803"/>
    </source>
</evidence>
<feature type="transmembrane region" description="Helical" evidence="4">
    <location>
        <begin position="24"/>
        <end position="43"/>
    </location>
</feature>
<organism evidence="5">
    <name type="scientific">Chlorobium phaeobacteroides (strain BS1)</name>
    <dbReference type="NCBI Taxonomy" id="331678"/>
    <lineage>
        <taxon>Bacteria</taxon>
        <taxon>Pseudomonadati</taxon>
        <taxon>Chlorobiota</taxon>
        <taxon>Chlorobiia</taxon>
        <taxon>Chlorobiales</taxon>
        <taxon>Chlorobiaceae</taxon>
        <taxon>Chlorobium/Pelodictyon group</taxon>
        <taxon>Chlorobium</taxon>
    </lineage>
</organism>
<reference evidence="5" key="1">
    <citation type="submission" date="2008-06" db="EMBL/GenBank/DDBJ databases">
        <title>Complete sequence of Chlorobium phaeobacteroides BS1.</title>
        <authorList>
            <consortium name="US DOE Joint Genome Institute"/>
            <person name="Lucas S."/>
            <person name="Copeland A."/>
            <person name="Lapidus A."/>
            <person name="Glavina del Rio T."/>
            <person name="Dalin E."/>
            <person name="Tice H."/>
            <person name="Bruce D."/>
            <person name="Goodwin L."/>
            <person name="Pitluck S."/>
            <person name="Schmutz J."/>
            <person name="Larimer F."/>
            <person name="Land M."/>
            <person name="Hauser L."/>
            <person name="Kyrpides N."/>
            <person name="Ovchinnikova G."/>
            <person name="Li T."/>
            <person name="Liu Z."/>
            <person name="Zhao F."/>
            <person name="Overmann J."/>
            <person name="Bryant D.A."/>
            <person name="Richardson P."/>
        </authorList>
    </citation>
    <scope>NUCLEOTIDE SEQUENCE [LARGE SCALE GENOMIC DNA]</scope>
    <source>
        <strain evidence="5">BS1</strain>
    </source>
</reference>
<dbReference type="Pfam" id="PF13432">
    <property type="entry name" value="TPR_16"/>
    <property type="match status" value="1"/>
</dbReference>
<dbReference type="eggNOG" id="COG0457">
    <property type="taxonomic scope" value="Bacteria"/>
</dbReference>
<keyword evidence="4" id="KW-0812">Transmembrane</keyword>
<dbReference type="PROSITE" id="PS50293">
    <property type="entry name" value="TPR_REGION"/>
    <property type="match status" value="2"/>
</dbReference>
<dbReference type="InterPro" id="IPR011990">
    <property type="entry name" value="TPR-like_helical_dom_sf"/>
</dbReference>
<dbReference type="AlphaFoldDB" id="B3EMZ3"/>
<keyword evidence="4" id="KW-0472">Membrane</keyword>
<evidence type="ECO:0000313" key="5">
    <source>
        <dbReference type="EMBL" id="ACE04982.1"/>
    </source>
</evidence>
<keyword evidence="4" id="KW-1133">Transmembrane helix</keyword>
<evidence type="ECO:0000256" key="1">
    <source>
        <dbReference type="ARBA" id="ARBA00022737"/>
    </source>
</evidence>